<organism evidence="3 4">
    <name type="scientific">Lutzomyia longipalpis</name>
    <name type="common">Sand fly</name>
    <dbReference type="NCBI Taxonomy" id="7200"/>
    <lineage>
        <taxon>Eukaryota</taxon>
        <taxon>Metazoa</taxon>
        <taxon>Ecdysozoa</taxon>
        <taxon>Arthropoda</taxon>
        <taxon>Hexapoda</taxon>
        <taxon>Insecta</taxon>
        <taxon>Pterygota</taxon>
        <taxon>Neoptera</taxon>
        <taxon>Endopterygota</taxon>
        <taxon>Diptera</taxon>
        <taxon>Nematocera</taxon>
        <taxon>Psychodoidea</taxon>
        <taxon>Psychodidae</taxon>
        <taxon>Lutzomyia</taxon>
        <taxon>Lutzomyia</taxon>
    </lineage>
</organism>
<dbReference type="VEuPathDB" id="VectorBase:LLOJ007412"/>
<evidence type="ECO:0000256" key="1">
    <source>
        <dbReference type="ARBA" id="ARBA00007159"/>
    </source>
</evidence>
<dbReference type="GO" id="GO:0055037">
    <property type="term" value="C:recycling endosome"/>
    <property type="evidence" value="ECO:0007669"/>
    <property type="project" value="TreeGrafter"/>
</dbReference>
<dbReference type="InterPro" id="IPR024224">
    <property type="entry name" value="DENND6"/>
</dbReference>
<comment type="similarity">
    <text evidence="1">Belongs to the DENND6 family.</text>
</comment>
<name>A0A1B0CRB4_LUTLO</name>
<evidence type="ECO:0000259" key="2">
    <source>
        <dbReference type="PROSITE" id="PS50211"/>
    </source>
</evidence>
<keyword evidence="4" id="KW-1185">Reference proteome</keyword>
<dbReference type="PROSITE" id="PS50211">
    <property type="entry name" value="DENN"/>
    <property type="match status" value="1"/>
</dbReference>
<evidence type="ECO:0000313" key="4">
    <source>
        <dbReference type="Proteomes" id="UP000092461"/>
    </source>
</evidence>
<dbReference type="GO" id="GO:0005085">
    <property type="term" value="F:guanyl-nucleotide exchange factor activity"/>
    <property type="evidence" value="ECO:0007669"/>
    <property type="project" value="InterPro"/>
</dbReference>
<reference evidence="3" key="1">
    <citation type="submission" date="2020-05" db="UniProtKB">
        <authorList>
            <consortium name="EnsemblMetazoa"/>
        </authorList>
    </citation>
    <scope>IDENTIFICATION</scope>
    <source>
        <strain evidence="3">Jacobina</strain>
    </source>
</reference>
<dbReference type="InterPro" id="IPR037516">
    <property type="entry name" value="Tripartite_DENN"/>
</dbReference>
<dbReference type="EMBL" id="AJWK01024564">
    <property type="status" value="NOT_ANNOTATED_CDS"/>
    <property type="molecule type" value="Genomic_DNA"/>
</dbReference>
<feature type="domain" description="UDENN" evidence="2">
    <location>
        <begin position="53"/>
        <end position="472"/>
    </location>
</feature>
<protein>
    <recommendedName>
        <fullName evidence="2">UDENN domain-containing protein</fullName>
    </recommendedName>
</protein>
<dbReference type="Proteomes" id="UP000092461">
    <property type="component" value="Unassembled WGS sequence"/>
</dbReference>
<accession>A0A1B0CRB4</accession>
<dbReference type="PANTHER" id="PTHR13677">
    <property type="entry name" value="LD41638P"/>
    <property type="match status" value="1"/>
</dbReference>
<dbReference type="EnsemblMetazoa" id="LLOJ007412-RA">
    <property type="protein sequence ID" value="LLOJ007412-PA"/>
    <property type="gene ID" value="LLOJ007412"/>
</dbReference>
<dbReference type="AlphaFoldDB" id="A0A1B0CRB4"/>
<sequence>CPARASQLCCCFFDIKKSAGVLFIFLGEIGKCREMASGEPEECDWGRFHEWIHCFCIVTFDLELGQALELVHPPQVALSERERSNICYLAFPDSNSGCMGDTEYHVRLRVAPDGDGPRLSPAHTTYNGHTTESHRADAGHLWGFVYFRQTRAPDLPRGYFQKSFMLLTRLPFVSLFSRIAHQVAPLFFEHGARVLQEAAMAISKWPSLAQGTLQLPFLGHKFSVTVGEGEPDAHEDSAERITSLHEPESLQGLIPLLPHVQLLWELVITGEPIVVMASSPADCSHLVHCLSSIIAPMGFSGETRPYFTIHDSEFREFTQRQGPPAVILGVTNPFFAKTLQHWPHTIRLTGTRAPTVATSYRTHLQQQKSLTRQVLGRAGRPLPIQSAMLRRHLLELTQSFIIPLERYMGSLMPLMRDVSPFGAPPAPHHFRQEDFLATLPHAGPQLTTSLKGDWEGLYRRFFRSGNFRAWHELRHRQLTHALQALHLQALASVDLGAWMEGKHEVEVVDMVLKLRQKIAVCSEASRQTRDRLEHHLRDIEDRLPEDLRLLLRSGAST</sequence>
<dbReference type="VEuPathDB" id="VectorBase:LLONM1_006479"/>
<evidence type="ECO:0000313" key="3">
    <source>
        <dbReference type="EnsemblMetazoa" id="LLOJ007412-PA"/>
    </source>
</evidence>
<dbReference type="PANTHER" id="PTHR13677:SF0">
    <property type="entry name" value="LD41638P"/>
    <property type="match status" value="1"/>
</dbReference>
<proteinExistence type="inferred from homology"/>